<dbReference type="Proteomes" id="UP000245207">
    <property type="component" value="Unassembled WGS sequence"/>
</dbReference>
<evidence type="ECO:0000256" key="1">
    <source>
        <dbReference type="SAM" id="MobiDB-lite"/>
    </source>
</evidence>
<evidence type="ECO:0000313" key="2">
    <source>
        <dbReference type="EMBL" id="PWA91720.1"/>
    </source>
</evidence>
<feature type="region of interest" description="Disordered" evidence="1">
    <location>
        <begin position="43"/>
        <end position="71"/>
    </location>
</feature>
<organism evidence="2 3">
    <name type="scientific">Artemisia annua</name>
    <name type="common">Sweet wormwood</name>
    <dbReference type="NCBI Taxonomy" id="35608"/>
    <lineage>
        <taxon>Eukaryota</taxon>
        <taxon>Viridiplantae</taxon>
        <taxon>Streptophyta</taxon>
        <taxon>Embryophyta</taxon>
        <taxon>Tracheophyta</taxon>
        <taxon>Spermatophyta</taxon>
        <taxon>Magnoliopsida</taxon>
        <taxon>eudicotyledons</taxon>
        <taxon>Gunneridae</taxon>
        <taxon>Pentapetalae</taxon>
        <taxon>asterids</taxon>
        <taxon>campanulids</taxon>
        <taxon>Asterales</taxon>
        <taxon>Asteraceae</taxon>
        <taxon>Asteroideae</taxon>
        <taxon>Anthemideae</taxon>
        <taxon>Artemisiinae</taxon>
        <taxon>Artemisia</taxon>
    </lineage>
</organism>
<evidence type="ECO:0000313" key="3">
    <source>
        <dbReference type="Proteomes" id="UP000245207"/>
    </source>
</evidence>
<dbReference type="AlphaFoldDB" id="A0A2U1Q120"/>
<dbReference type="EMBL" id="PKPP01000524">
    <property type="protein sequence ID" value="PWA91720.1"/>
    <property type="molecule type" value="Genomic_DNA"/>
</dbReference>
<comment type="caution">
    <text evidence="2">The sequence shown here is derived from an EMBL/GenBank/DDBJ whole genome shotgun (WGS) entry which is preliminary data.</text>
</comment>
<name>A0A2U1Q120_ARTAN</name>
<keyword evidence="3" id="KW-1185">Reference proteome</keyword>
<proteinExistence type="predicted"/>
<accession>A0A2U1Q120</accession>
<gene>
    <name evidence="2" type="ORF">CTI12_AA088190</name>
</gene>
<reference evidence="2 3" key="1">
    <citation type="journal article" date="2018" name="Mol. Plant">
        <title>The genome of Artemisia annua provides insight into the evolution of Asteraceae family and artemisinin biosynthesis.</title>
        <authorList>
            <person name="Shen Q."/>
            <person name="Zhang L."/>
            <person name="Liao Z."/>
            <person name="Wang S."/>
            <person name="Yan T."/>
            <person name="Shi P."/>
            <person name="Liu M."/>
            <person name="Fu X."/>
            <person name="Pan Q."/>
            <person name="Wang Y."/>
            <person name="Lv Z."/>
            <person name="Lu X."/>
            <person name="Zhang F."/>
            <person name="Jiang W."/>
            <person name="Ma Y."/>
            <person name="Chen M."/>
            <person name="Hao X."/>
            <person name="Li L."/>
            <person name="Tang Y."/>
            <person name="Lv G."/>
            <person name="Zhou Y."/>
            <person name="Sun X."/>
            <person name="Brodelius P.E."/>
            <person name="Rose J.K.C."/>
            <person name="Tang K."/>
        </authorList>
    </citation>
    <scope>NUCLEOTIDE SEQUENCE [LARGE SCALE GENOMIC DNA]</scope>
    <source>
        <strain evidence="3">cv. Huhao1</strain>
        <tissue evidence="2">Leaf</tissue>
    </source>
</reference>
<sequence length="71" mass="7755">MLLLLRYTSSVGTISQAGRRARVRYLLGALLGISMFVNQYAKEESKPDPNKPAIAAANDRKKATTSSKQNS</sequence>
<protein>
    <submittedName>
        <fullName evidence="2">Uncharacterized protein</fullName>
    </submittedName>
</protein>